<dbReference type="GO" id="GO:0008757">
    <property type="term" value="F:S-adenosylmethionine-dependent methyltransferase activity"/>
    <property type="evidence" value="ECO:0007669"/>
    <property type="project" value="UniProtKB-ARBA"/>
</dbReference>
<dbReference type="SUPFAM" id="SSF82199">
    <property type="entry name" value="SET domain"/>
    <property type="match status" value="1"/>
</dbReference>
<dbReference type="Proteomes" id="UP000318571">
    <property type="component" value="Chromosome 5"/>
</dbReference>
<dbReference type="PROSITE" id="PS50280">
    <property type="entry name" value="SET"/>
    <property type="match status" value="1"/>
</dbReference>
<proteinExistence type="predicted"/>
<accession>A0A553PEU0</accession>
<evidence type="ECO:0000313" key="4">
    <source>
        <dbReference type="Proteomes" id="UP000318571"/>
    </source>
</evidence>
<dbReference type="AlphaFoldDB" id="A0A553PEU0"/>
<dbReference type="PANTHER" id="PTHR46820">
    <property type="entry name" value="HISTONE-LYSINE N-METHYLTRANSFERASE SETD7"/>
    <property type="match status" value="1"/>
</dbReference>
<dbReference type="Pfam" id="PF00856">
    <property type="entry name" value="SET"/>
    <property type="match status" value="1"/>
</dbReference>
<keyword evidence="4" id="KW-1185">Reference proteome</keyword>
<dbReference type="GO" id="GO:0005694">
    <property type="term" value="C:chromosome"/>
    <property type="evidence" value="ECO:0007669"/>
    <property type="project" value="TreeGrafter"/>
</dbReference>
<gene>
    <name evidence="3" type="ORF">TCAL_02659</name>
</gene>
<dbReference type="GO" id="GO:0070828">
    <property type="term" value="P:heterochromatin organization"/>
    <property type="evidence" value="ECO:0007669"/>
    <property type="project" value="TreeGrafter"/>
</dbReference>
<dbReference type="GO" id="GO:0008276">
    <property type="term" value="F:protein methyltransferase activity"/>
    <property type="evidence" value="ECO:0007669"/>
    <property type="project" value="UniProtKB-ARBA"/>
</dbReference>
<feature type="compositionally biased region" description="Basic and acidic residues" evidence="1">
    <location>
        <begin position="417"/>
        <end position="432"/>
    </location>
</feature>
<evidence type="ECO:0000259" key="2">
    <source>
        <dbReference type="PROSITE" id="PS50280"/>
    </source>
</evidence>
<evidence type="ECO:0000256" key="1">
    <source>
        <dbReference type="SAM" id="MobiDB-lite"/>
    </source>
</evidence>
<dbReference type="InterPro" id="IPR046341">
    <property type="entry name" value="SET_dom_sf"/>
</dbReference>
<organism evidence="3 4">
    <name type="scientific">Tigriopus californicus</name>
    <name type="common">Marine copepod</name>
    <dbReference type="NCBI Taxonomy" id="6832"/>
    <lineage>
        <taxon>Eukaryota</taxon>
        <taxon>Metazoa</taxon>
        <taxon>Ecdysozoa</taxon>
        <taxon>Arthropoda</taxon>
        <taxon>Crustacea</taxon>
        <taxon>Multicrustacea</taxon>
        <taxon>Hexanauplia</taxon>
        <taxon>Copepoda</taxon>
        <taxon>Harpacticoida</taxon>
        <taxon>Harpacticidae</taxon>
        <taxon>Tigriopus</taxon>
    </lineage>
</organism>
<dbReference type="SUPFAM" id="SSF82185">
    <property type="entry name" value="Histone H3 K4-specific methyltransferase SET7/9 N-terminal domain"/>
    <property type="match status" value="2"/>
</dbReference>
<dbReference type="SMART" id="SM00317">
    <property type="entry name" value="SET"/>
    <property type="match status" value="1"/>
</dbReference>
<dbReference type="Gene3D" id="2.170.270.10">
    <property type="entry name" value="SET domain"/>
    <property type="match status" value="1"/>
</dbReference>
<feature type="domain" description="SET" evidence="2">
    <location>
        <begin position="253"/>
        <end position="380"/>
    </location>
</feature>
<protein>
    <recommendedName>
        <fullName evidence="2">SET domain-containing protein</fullName>
    </recommendedName>
</protein>
<evidence type="ECO:0000313" key="3">
    <source>
        <dbReference type="EMBL" id="TRY76197.1"/>
    </source>
</evidence>
<dbReference type="OrthoDB" id="6364932at2759"/>
<dbReference type="Gene3D" id="2.20.110.10">
    <property type="entry name" value="Histone H3 K4-specific methyltransferase SET7/9 N-terminal domain"/>
    <property type="match status" value="2"/>
</dbReference>
<dbReference type="STRING" id="6832.A0A553PEU0"/>
<comment type="caution">
    <text evidence="3">The sequence shown here is derived from an EMBL/GenBank/DDBJ whole genome shotgun (WGS) entry which is preliminary data.</text>
</comment>
<reference evidence="3 4" key="1">
    <citation type="journal article" date="2018" name="Nat. Ecol. Evol.">
        <title>Genomic signatures of mitonuclear coevolution across populations of Tigriopus californicus.</title>
        <authorList>
            <person name="Barreto F.S."/>
            <person name="Watson E.T."/>
            <person name="Lima T.G."/>
            <person name="Willett C.S."/>
            <person name="Edmands S."/>
            <person name="Li W."/>
            <person name="Burton R.S."/>
        </authorList>
    </citation>
    <scope>NUCLEOTIDE SEQUENCE [LARGE SCALE GENOMIC DNA]</scope>
    <source>
        <strain evidence="3 4">San Diego</strain>
    </source>
</reference>
<dbReference type="EMBL" id="VCGU01000004">
    <property type="protein sequence ID" value="TRY76197.1"/>
    <property type="molecule type" value="Genomic_DNA"/>
</dbReference>
<dbReference type="InterPro" id="IPR001214">
    <property type="entry name" value="SET_dom"/>
</dbReference>
<dbReference type="OMA" id="AYKIFDP"/>
<dbReference type="GO" id="GO:0005634">
    <property type="term" value="C:nucleus"/>
    <property type="evidence" value="ECO:0007669"/>
    <property type="project" value="TreeGrafter"/>
</dbReference>
<dbReference type="GO" id="GO:0008170">
    <property type="term" value="F:N-methyltransferase activity"/>
    <property type="evidence" value="ECO:0007669"/>
    <property type="project" value="UniProtKB-ARBA"/>
</dbReference>
<dbReference type="GO" id="GO:0003682">
    <property type="term" value="F:chromatin binding"/>
    <property type="evidence" value="ECO:0007669"/>
    <property type="project" value="TreeGrafter"/>
</dbReference>
<feature type="region of interest" description="Disordered" evidence="1">
    <location>
        <begin position="404"/>
        <end position="438"/>
    </location>
</feature>
<name>A0A553PEU0_TIGCA</name>
<dbReference type="Pfam" id="PF22648">
    <property type="entry name" value="SET7_N"/>
    <property type="match status" value="1"/>
</dbReference>
<dbReference type="InterPro" id="IPR054533">
    <property type="entry name" value="SETD7_N"/>
</dbReference>
<dbReference type="PANTHER" id="PTHR46820:SF1">
    <property type="entry name" value="HISTONE-LYSINE N-METHYLTRANSFERASE SETD7"/>
    <property type="match status" value="1"/>
</dbReference>
<sequence length="438" mass="49398">MKCSGATGMRLEQFKDIKVGYWPDPVLYKSPSIEPFPNLRDETYTYKGGKDRVGNLNGKGCIELDNGDLITGYFVDNKREGEFTIETFKNGLRIIQGPYVNDKMNGRTRVTYNDGSFCEVYMKDGVMHGFYRSFDDKGRLKFIGNYKNGSPTGVCWKVIPGGGCVVGRVDDEGELTGIRIAYLYPDFITAFVGNFNDGIMEFAQVSELKSVIDDKGIKVPMFTEPNGRLYKREISTYDFVTNNPLLPDPYESKLVEIRQSRVGGAGDGLFARVKIEANVVVAFYNGKRIGPRSWEDFNHPDWDYNAYKIFDPSVHNGTIDIPSEFRETKNYNATLAHKTNHSFLPNGEFVSFDHPRLGIIPCICTSHDVEAGEEIFVHYGYSFNDCPDWYEEAWQSGNYPIPDSMRDGYTGNPELTNDDKANQLPDLDDKSSQEGSLG</sequence>